<name>A0A816YRJ1_BRANA</name>
<evidence type="ECO:0000256" key="1">
    <source>
        <dbReference type="SAM" id="MobiDB-lite"/>
    </source>
</evidence>
<dbReference type="AlphaFoldDB" id="A0A816YRJ1"/>
<accession>A0A816YRJ1</accession>
<sequence>MVRTQYECSIAQVVLLADTTWYPTEPLVSLSNSDTNIEFSGGKANDYAKRLALGASEVTNVLFKTLLGAIVINVVVGGERTVSAFTCGRCNNSHAVGALRYHVEMAIADDTAEGTFVWFDGVMMKLHSLRASGLCRCCYATSLSTRVRVTAFNFTEHHKTFTITRIAEELGRAPVDDNGGGDDDDNDVPPGKPTPDEFGSGGAIGDSSKVVKKVCVG</sequence>
<organism evidence="2">
    <name type="scientific">Brassica napus</name>
    <name type="common">Rape</name>
    <dbReference type="NCBI Taxonomy" id="3708"/>
    <lineage>
        <taxon>Eukaryota</taxon>
        <taxon>Viridiplantae</taxon>
        <taxon>Streptophyta</taxon>
        <taxon>Embryophyta</taxon>
        <taxon>Tracheophyta</taxon>
        <taxon>Spermatophyta</taxon>
        <taxon>Magnoliopsida</taxon>
        <taxon>eudicotyledons</taxon>
        <taxon>Gunneridae</taxon>
        <taxon>Pentapetalae</taxon>
        <taxon>rosids</taxon>
        <taxon>malvids</taxon>
        <taxon>Brassicales</taxon>
        <taxon>Brassicaceae</taxon>
        <taxon>Brassiceae</taxon>
        <taxon>Brassica</taxon>
    </lineage>
</organism>
<gene>
    <name evidence="2" type="ORF">DARMORV10_A07P22770.1</name>
</gene>
<dbReference type="Gene3D" id="2.40.50.140">
    <property type="entry name" value="Nucleic acid-binding proteins"/>
    <property type="match status" value="1"/>
</dbReference>
<proteinExistence type="predicted"/>
<reference evidence="2" key="1">
    <citation type="submission" date="2021-01" db="EMBL/GenBank/DDBJ databases">
        <authorList>
            <consortium name="Genoscope - CEA"/>
            <person name="William W."/>
        </authorList>
    </citation>
    <scope>NUCLEOTIDE SEQUENCE</scope>
</reference>
<dbReference type="InterPro" id="IPR012340">
    <property type="entry name" value="NA-bd_OB-fold"/>
</dbReference>
<feature type="region of interest" description="Disordered" evidence="1">
    <location>
        <begin position="172"/>
        <end position="206"/>
    </location>
</feature>
<evidence type="ECO:0000313" key="2">
    <source>
        <dbReference type="EMBL" id="CAF2170892.1"/>
    </source>
</evidence>
<protein>
    <submittedName>
        <fullName evidence="2">(rape) hypothetical protein</fullName>
    </submittedName>
</protein>
<dbReference type="Proteomes" id="UP001295469">
    <property type="component" value="Chromosome A07"/>
</dbReference>
<dbReference type="EMBL" id="HG994361">
    <property type="protein sequence ID" value="CAF2170892.1"/>
    <property type="molecule type" value="Genomic_DNA"/>
</dbReference>